<comment type="subcellular location">
    <subcellularLocation>
        <location evidence="1">Membrane</location>
        <topology evidence="1">Multi-pass membrane protein</topology>
    </subcellularLocation>
</comment>
<evidence type="ECO:0000313" key="8">
    <source>
        <dbReference type="Proteomes" id="UP001634007"/>
    </source>
</evidence>
<feature type="transmembrane region" description="Helical" evidence="6">
    <location>
        <begin position="360"/>
        <end position="382"/>
    </location>
</feature>
<evidence type="ECO:0000256" key="4">
    <source>
        <dbReference type="ARBA" id="ARBA00022989"/>
    </source>
</evidence>
<gene>
    <name evidence="7" type="ORF">ACJRO7_017196</name>
</gene>
<comment type="caution">
    <text evidence="7">The sequence shown here is derived from an EMBL/GenBank/DDBJ whole genome shotgun (WGS) entry which is preliminary data.</text>
</comment>
<feature type="transmembrane region" description="Helical" evidence="6">
    <location>
        <begin position="217"/>
        <end position="239"/>
    </location>
</feature>
<evidence type="ECO:0008006" key="9">
    <source>
        <dbReference type="Google" id="ProtNLM"/>
    </source>
</evidence>
<proteinExistence type="inferred from homology"/>
<dbReference type="Proteomes" id="UP001634007">
    <property type="component" value="Unassembled WGS sequence"/>
</dbReference>
<keyword evidence="3 6" id="KW-0812">Transmembrane</keyword>
<evidence type="ECO:0000256" key="3">
    <source>
        <dbReference type="ARBA" id="ARBA00022692"/>
    </source>
</evidence>
<dbReference type="PANTHER" id="PTHR11119">
    <property type="entry name" value="XANTHINE-URACIL / VITAMIN C PERMEASE FAMILY MEMBER"/>
    <property type="match status" value="1"/>
</dbReference>
<dbReference type="EMBL" id="JBJKBG010000004">
    <property type="protein sequence ID" value="KAL3741687.1"/>
    <property type="molecule type" value="Genomic_DNA"/>
</dbReference>
<feature type="transmembrane region" description="Helical" evidence="6">
    <location>
        <begin position="157"/>
        <end position="175"/>
    </location>
</feature>
<reference evidence="7 8" key="1">
    <citation type="submission" date="2024-11" db="EMBL/GenBank/DDBJ databases">
        <title>Chromosome-level genome assembly of Eucalyptus globulus Labill. provides insights into its genome evolution.</title>
        <authorList>
            <person name="Li X."/>
        </authorList>
    </citation>
    <scope>NUCLEOTIDE SEQUENCE [LARGE SCALE GENOMIC DNA]</scope>
    <source>
        <strain evidence="7">CL2024</strain>
        <tissue evidence="7">Fresh tender leaves</tissue>
    </source>
</reference>
<accession>A0ABD3KQN8</accession>
<name>A0ABD3KQN8_EUCGL</name>
<keyword evidence="8" id="KW-1185">Reference proteome</keyword>
<feature type="transmembrane region" description="Helical" evidence="6">
    <location>
        <begin position="419"/>
        <end position="436"/>
    </location>
</feature>
<comment type="similarity">
    <text evidence="2">Belongs to the nucleobase:cation symporter-2 (NCS2) (TC 2.A.40) family.</text>
</comment>
<evidence type="ECO:0000256" key="2">
    <source>
        <dbReference type="ARBA" id="ARBA00008821"/>
    </source>
</evidence>
<dbReference type="GO" id="GO:0016020">
    <property type="term" value="C:membrane"/>
    <property type="evidence" value="ECO:0007669"/>
    <property type="project" value="UniProtKB-SubCell"/>
</dbReference>
<feature type="transmembrane region" description="Helical" evidence="6">
    <location>
        <begin position="182"/>
        <end position="202"/>
    </location>
</feature>
<protein>
    <recommendedName>
        <fullName evidence="9">Nucleobase-ascorbate transporter 2</fullName>
    </recommendedName>
</protein>
<keyword evidence="4 6" id="KW-1133">Transmembrane helix</keyword>
<feature type="transmembrane region" description="Helical" evidence="6">
    <location>
        <begin position="38"/>
        <end position="57"/>
    </location>
</feature>
<evidence type="ECO:0000256" key="5">
    <source>
        <dbReference type="ARBA" id="ARBA00023136"/>
    </source>
</evidence>
<feature type="transmembrane region" description="Helical" evidence="6">
    <location>
        <begin position="458"/>
        <end position="477"/>
    </location>
</feature>
<evidence type="ECO:0000313" key="7">
    <source>
        <dbReference type="EMBL" id="KAL3741687.1"/>
    </source>
</evidence>
<dbReference type="Pfam" id="PF00860">
    <property type="entry name" value="Xan_ur_permease"/>
    <property type="match status" value="1"/>
</dbReference>
<dbReference type="AlphaFoldDB" id="A0ABD3KQN8"/>
<keyword evidence="5 6" id="KW-0472">Membrane</keyword>
<feature type="transmembrane region" description="Helical" evidence="6">
    <location>
        <begin position="388"/>
        <end position="407"/>
    </location>
</feature>
<evidence type="ECO:0000256" key="1">
    <source>
        <dbReference type="ARBA" id="ARBA00004141"/>
    </source>
</evidence>
<evidence type="ECO:0000256" key="6">
    <source>
        <dbReference type="SAM" id="Phobius"/>
    </source>
</evidence>
<feature type="transmembrane region" description="Helical" evidence="6">
    <location>
        <begin position="130"/>
        <end position="151"/>
    </location>
</feature>
<organism evidence="7 8">
    <name type="scientific">Eucalyptus globulus</name>
    <name type="common">Tasmanian blue gum</name>
    <dbReference type="NCBI Taxonomy" id="34317"/>
    <lineage>
        <taxon>Eukaryota</taxon>
        <taxon>Viridiplantae</taxon>
        <taxon>Streptophyta</taxon>
        <taxon>Embryophyta</taxon>
        <taxon>Tracheophyta</taxon>
        <taxon>Spermatophyta</taxon>
        <taxon>Magnoliopsida</taxon>
        <taxon>eudicotyledons</taxon>
        <taxon>Gunneridae</taxon>
        <taxon>Pentapetalae</taxon>
        <taxon>rosids</taxon>
        <taxon>malvids</taxon>
        <taxon>Myrtales</taxon>
        <taxon>Myrtaceae</taxon>
        <taxon>Myrtoideae</taxon>
        <taxon>Eucalypteae</taxon>
        <taxon>Eucalyptus</taxon>
    </lineage>
</organism>
<dbReference type="NCBIfam" id="NF037981">
    <property type="entry name" value="NCS2_1"/>
    <property type="match status" value="1"/>
</dbReference>
<sequence>MAAPKAEEISHLPMDQLQGLEYCIDSNPSWGEAIALGFQHYILALGTAVMIPSFLVPLMGGSDGDKVRVVQTLLFVEGINTLLQTLFGTRLPTVIGGSYAYMVPIISIIHDSKLTRIEDDHLRFLSTMRAVQGALIVASSIQIILGYSQMWAICSRFFSPLGMVPVIALAGFGLFDRGFPVVGRCVEIGIPMFILFIAFSQYLKNFHLRGLPVLERFALLISITVIWAYAHLLTASGAYKHHPELTQINCRTDRANLISTAPWIKVPYPLQWGAPTFDAGHAFGMMAAVLVSLIESTGAYKAASRLASATPPPAHVLSRGIGWQGIGILLDGMFGTLTGSTVSVENVGLLGSTRVGSRRVIQISAGFMIFFSMLGKFGALFASIPFTVFAAVYCVLFGLVASVGLSFLQFTNMNSMRNLFIVGVSLFLGLSVPEYFREYTLKALHGPSHTRAIWFNDFLNTIFFSSPTVALIVAVFLDNTLDYKDSAKDRGMPWWAKFRTFKGDSRNEEFYTLPFNLNRFFPPS</sequence>
<feature type="transmembrane region" description="Helical" evidence="6">
    <location>
        <begin position="93"/>
        <end position="109"/>
    </location>
</feature>
<dbReference type="InterPro" id="IPR006043">
    <property type="entry name" value="NCS2"/>
</dbReference>